<accession>A0A380BIM7</accession>
<feature type="transmembrane region" description="Helical" evidence="1">
    <location>
        <begin position="180"/>
        <end position="199"/>
    </location>
</feature>
<feature type="transmembrane region" description="Helical" evidence="1">
    <location>
        <begin position="154"/>
        <end position="173"/>
    </location>
</feature>
<gene>
    <name evidence="3" type="ORF">NCTC11388_00890</name>
</gene>
<keyword evidence="1" id="KW-1133">Transmembrane helix</keyword>
<organism evidence="3 4">
    <name type="scientific">Sphingobacterium spiritivorum</name>
    <name type="common">Flavobacterium spiritivorum</name>
    <dbReference type="NCBI Taxonomy" id="258"/>
    <lineage>
        <taxon>Bacteria</taxon>
        <taxon>Pseudomonadati</taxon>
        <taxon>Bacteroidota</taxon>
        <taxon>Sphingobacteriia</taxon>
        <taxon>Sphingobacteriales</taxon>
        <taxon>Sphingobacteriaceae</taxon>
        <taxon>Sphingobacterium</taxon>
    </lineage>
</organism>
<dbReference type="InterPro" id="IPR014782">
    <property type="entry name" value="Peptidase_M1_dom"/>
</dbReference>
<evidence type="ECO:0000313" key="4">
    <source>
        <dbReference type="Proteomes" id="UP000254893"/>
    </source>
</evidence>
<feature type="transmembrane region" description="Helical" evidence="1">
    <location>
        <begin position="248"/>
        <end position="268"/>
    </location>
</feature>
<feature type="transmembrane region" description="Helical" evidence="1">
    <location>
        <begin position="64"/>
        <end position="84"/>
    </location>
</feature>
<dbReference type="EMBL" id="UGYW01000002">
    <property type="protein sequence ID" value="SUJ01865.1"/>
    <property type="molecule type" value="Genomic_DNA"/>
</dbReference>
<feature type="transmembrane region" description="Helical" evidence="1">
    <location>
        <begin position="477"/>
        <end position="499"/>
    </location>
</feature>
<keyword evidence="1" id="KW-0812">Transmembrane</keyword>
<dbReference type="AlphaFoldDB" id="A0A380BIM7"/>
<protein>
    <submittedName>
        <fullName evidence="3">ABC-type transport system involved in multi-copper enzyme maturation, permease component</fullName>
    </submittedName>
</protein>
<evidence type="ECO:0000256" key="1">
    <source>
        <dbReference type="SAM" id="Phobius"/>
    </source>
</evidence>
<dbReference type="GO" id="GO:0008270">
    <property type="term" value="F:zinc ion binding"/>
    <property type="evidence" value="ECO:0007669"/>
    <property type="project" value="InterPro"/>
</dbReference>
<feature type="transmembrane region" description="Helical" evidence="1">
    <location>
        <begin position="105"/>
        <end position="134"/>
    </location>
</feature>
<name>A0A380BIM7_SPHSI</name>
<feature type="transmembrane region" description="Helical" evidence="1">
    <location>
        <begin position="569"/>
        <end position="591"/>
    </location>
</feature>
<feature type="transmembrane region" description="Helical" evidence="1">
    <location>
        <begin position="20"/>
        <end position="44"/>
    </location>
</feature>
<dbReference type="InterPro" id="IPR027268">
    <property type="entry name" value="Peptidase_M4/M1_CTD_sf"/>
</dbReference>
<dbReference type="Proteomes" id="UP000254893">
    <property type="component" value="Unassembled WGS sequence"/>
</dbReference>
<feature type="domain" description="Peptidase M1 membrane alanine aminopeptidase" evidence="2">
    <location>
        <begin position="914"/>
        <end position="1074"/>
    </location>
</feature>
<dbReference type="SUPFAM" id="SSF55486">
    <property type="entry name" value="Metalloproteases ('zincins'), catalytic domain"/>
    <property type="match status" value="1"/>
</dbReference>
<evidence type="ECO:0000313" key="3">
    <source>
        <dbReference type="EMBL" id="SUJ01865.1"/>
    </source>
</evidence>
<keyword evidence="1" id="KW-0472">Membrane</keyword>
<reference evidence="3 4" key="1">
    <citation type="submission" date="2018-06" db="EMBL/GenBank/DDBJ databases">
        <authorList>
            <consortium name="Pathogen Informatics"/>
            <person name="Doyle S."/>
        </authorList>
    </citation>
    <scope>NUCLEOTIDE SEQUENCE [LARGE SCALE GENOMIC DNA]</scope>
    <source>
        <strain evidence="3 4">NCTC11388</strain>
    </source>
</reference>
<feature type="transmembrane region" description="Helical" evidence="1">
    <location>
        <begin position="519"/>
        <end position="548"/>
    </location>
</feature>
<feature type="transmembrane region" description="Helical" evidence="1">
    <location>
        <begin position="368"/>
        <end position="386"/>
    </location>
</feature>
<feature type="transmembrane region" description="Helical" evidence="1">
    <location>
        <begin position="448"/>
        <end position="470"/>
    </location>
</feature>
<feature type="transmembrane region" description="Helical" evidence="1">
    <location>
        <begin position="407"/>
        <end position="436"/>
    </location>
</feature>
<dbReference type="Gene3D" id="1.10.390.10">
    <property type="entry name" value="Neutral Protease Domain 2"/>
    <property type="match status" value="1"/>
</dbReference>
<evidence type="ECO:0000259" key="2">
    <source>
        <dbReference type="Pfam" id="PF01433"/>
    </source>
</evidence>
<sequence length="1211" mass="139593">MFSTIFNFEFKRWFKNAAIYVYMALFFGLALLIMLMSLGIFDGITATTSSNTYMNSPLAISDMINGMSALIYFLIPTIVGASIYRDFQYNVHTILFSYPFTKTDYLLGKFFGSLLVVLIVVLSSTLGIIIAQYVPGINQELLGPNHIFAYFQTYLVLIIPNLIFISSIILVLVTLTRNVYVGFVAVLILMVLQGVIHNLSSNVDNRYWGALLDPFGESAITYYTQYWSPEEKNVNNLPFEGVVIYNRLIWLGVSALFIGGFYTLFSFSQSRLSLVKSKKSERVTKNNFGSIFKVDLPKVNYRFSIGHYLKTTWSLSNYDFRYIVKNPVFLIISLIGILFVLLMASTFGEIFGTSTYPVTWKMVMIPGSTFKFFMMILTFLFSGLLLHRGEISRMGSLIDSTPVPNWALLLSKVIAIIKMQLFLMLLVILTCMAYQAYYQYYKFEIGQYIMTLMVFGMLSNIIWLFLAVFVHTLFKSYLSGFFVLLILYIGLPFLSFAGIEQDIFKFNQGPNLQYSDMDGFGFILPFLTYKFYWFLFAIVLLILGLLLWRRGIFSGARERWNMLKSGLDMSKGIILAVCLLGFLSIGSAIYYEDNVKNPYYKALDIEKQAVQWEKKYKKYQYRAQPRVVDVKFNLDLFPSSRSFKAKASYVLKNKTAQAIDTIFVNYNDYEYTFNWNVPVKLISEDDVYNFNIYRLQQPLLPGDSIVLTFETMNKPNTWIHENSPVKGNGTFINNMMFPRIGYSDQSELVDNDIRIKYGLPAKERMAKPTDQRARQNNYISNDADWIRFEATIGTDEDQLAIAPGYLVKEWTKDGRKYYQYKMDSEMLNFYAFNSARYAVKKDKWKDVNLEIYYHQGHEYNLDRMLASSKASLDYYTREYSPYQHRQLRIIEFPHTGGTFAQSFANTIPFSEAIGFIADVDEKNHNAVDYPYAVTAHEIAHQWWAHQVVGANVQGATLMSESMSEYSSLKVLEQRYGKGQMRKFLKDALDNYLKGRSAERLGEKPLMYNENQQYIHYQKGSLVLYAMSDYLGESVFNGTVKGYLEQTAFQNPPYTTSLEFVDHLRKATPDSLQYLIKDMFETITFYENKVENVSSKKLANGKYQVDIAFQVAKYRVDKNGKRIYDDVNPAAQPKSKKGEIRSLPLQDYIEVGVFGESKKDNNDQKELYVKKHKIGQVNNKLSIIVNEKPTAVGIDPYNKLIDTNSDDNRKSI</sequence>
<feature type="transmembrane region" description="Helical" evidence="1">
    <location>
        <begin position="328"/>
        <end position="348"/>
    </location>
</feature>
<dbReference type="GO" id="GO:0008237">
    <property type="term" value="F:metallopeptidase activity"/>
    <property type="evidence" value="ECO:0007669"/>
    <property type="project" value="InterPro"/>
</dbReference>
<dbReference type="Pfam" id="PF01433">
    <property type="entry name" value="Peptidase_M1"/>
    <property type="match status" value="1"/>
</dbReference>
<proteinExistence type="predicted"/>